<feature type="compositionally biased region" description="Polar residues" evidence="2">
    <location>
        <begin position="594"/>
        <end position="605"/>
    </location>
</feature>
<keyword evidence="5" id="KW-1185">Reference proteome</keyword>
<dbReference type="PROSITE" id="PS50114">
    <property type="entry name" value="GATA_ZN_FINGER_2"/>
    <property type="match status" value="1"/>
</dbReference>
<dbReference type="EMBL" id="ML996576">
    <property type="protein sequence ID" value="KAF2756109.1"/>
    <property type="molecule type" value="Genomic_DNA"/>
</dbReference>
<dbReference type="RefSeq" id="XP_033598560.1">
    <property type="nucleotide sequence ID" value="XM_033745650.1"/>
</dbReference>
<feature type="domain" description="GATA-type" evidence="3">
    <location>
        <begin position="650"/>
        <end position="679"/>
    </location>
</feature>
<protein>
    <recommendedName>
        <fullName evidence="3">GATA-type domain-containing protein</fullName>
    </recommendedName>
</protein>
<keyword evidence="1" id="KW-0862">Zinc</keyword>
<dbReference type="GO" id="GO:0008270">
    <property type="term" value="F:zinc ion binding"/>
    <property type="evidence" value="ECO:0007669"/>
    <property type="project" value="UniProtKB-KW"/>
</dbReference>
<keyword evidence="1" id="KW-0479">Metal-binding</keyword>
<reference evidence="4" key="1">
    <citation type="journal article" date="2020" name="Stud. Mycol.">
        <title>101 Dothideomycetes genomes: a test case for predicting lifestyles and emergence of pathogens.</title>
        <authorList>
            <person name="Haridas S."/>
            <person name="Albert R."/>
            <person name="Binder M."/>
            <person name="Bloem J."/>
            <person name="Labutti K."/>
            <person name="Salamov A."/>
            <person name="Andreopoulos B."/>
            <person name="Baker S."/>
            <person name="Barry K."/>
            <person name="Bills G."/>
            <person name="Bluhm B."/>
            <person name="Cannon C."/>
            <person name="Castanera R."/>
            <person name="Culley D."/>
            <person name="Daum C."/>
            <person name="Ezra D."/>
            <person name="Gonzalez J."/>
            <person name="Henrissat B."/>
            <person name="Kuo A."/>
            <person name="Liang C."/>
            <person name="Lipzen A."/>
            <person name="Lutzoni F."/>
            <person name="Magnuson J."/>
            <person name="Mondo S."/>
            <person name="Nolan M."/>
            <person name="Ohm R."/>
            <person name="Pangilinan J."/>
            <person name="Park H.-J."/>
            <person name="Ramirez L."/>
            <person name="Alfaro M."/>
            <person name="Sun H."/>
            <person name="Tritt A."/>
            <person name="Yoshinaga Y."/>
            <person name="Zwiers L.-H."/>
            <person name="Turgeon B."/>
            <person name="Goodwin S."/>
            <person name="Spatafora J."/>
            <person name="Crous P."/>
            <person name="Grigoriev I."/>
        </authorList>
    </citation>
    <scope>NUCLEOTIDE SEQUENCE</scope>
    <source>
        <strain evidence="4">CBS 121739</strain>
    </source>
</reference>
<evidence type="ECO:0000313" key="5">
    <source>
        <dbReference type="Proteomes" id="UP000799437"/>
    </source>
</evidence>
<dbReference type="GO" id="GO:0043565">
    <property type="term" value="F:sequence-specific DNA binding"/>
    <property type="evidence" value="ECO:0007669"/>
    <property type="project" value="InterPro"/>
</dbReference>
<sequence length="835" mass="94307">MEILVEGAHSFSMDEAWLDEAIDPAEKGMIGALLNMSMILFPLTKHTLGRLDSTLSDKYVDQFLRDHLMLGFWGKALNASDGALDKSLENCQSLRDDVITLMYQLLEALYQGLTEFGRNQSKYSISVNSLLEKAEASLTVSDTSNSISRIGVDEIYEDITSIISALDDLAMSLERPATDTVVRPEASRPVNIGEQHNPLQNFFELIQHHFPKADDKAIKRHAQANCSRLLRLQDLRGTTMEPSYASHESRARIMARVPFAWLLHKVRREMYLPEILETDRRGVPFVCSFCQQSVDYRNDASWINHVLKDLGAWICLDPDCSSSNKLYGDRVLWISHLLTHMTDPTDENHPQCSLCLKYVGTAFVKVVAHFEEHLIWIATMIVRSYTSFVDHSSSDKESTHVSITTPVVYEGTEGDETTQFVAMLQSLKATHPAQLSTVAEQSHSSDSTGDHQSVGEFRTVKGAQVAVQLPMGDSSVHSQLNNDLLIAAHLGRSDDSIIRPFDGTSDQRSGKDNKRPWRLEDTESQSTPFSLLSQSLLPASETSKYKYKTRSTADAENIPWAQDPNIHARPERLQERISWEPKQQFIMERKVDSDSISGPQSSLPTTVDEFSGKDRKTETYLANYNHAKLNLEPDDVYPSLKDHSDLLNICFHCSTRNSVGWKRMKNGHLLCDECDLYVREWDYEPLHPRSVVFGEINRVMGTNVHPRTPLQRVFSEEPLPAIEETGREETPPHFEPANMKQRNTSSETAPPLTHTKHVPPSSLVPSDSRNQSSFNSNQSIDVSAGIVPSCPSSFSGEDNQFQHPEVEEDKNPSERLIMRCLEYLRHHTLDERDID</sequence>
<feature type="region of interest" description="Disordered" evidence="2">
    <location>
        <begin position="591"/>
        <end position="610"/>
    </location>
</feature>
<evidence type="ECO:0000256" key="2">
    <source>
        <dbReference type="SAM" id="MobiDB-lite"/>
    </source>
</evidence>
<feature type="compositionally biased region" description="Polar residues" evidence="2">
    <location>
        <begin position="434"/>
        <end position="451"/>
    </location>
</feature>
<accession>A0A6A6W1W9</accession>
<name>A0A6A6W1W9_9PEZI</name>
<evidence type="ECO:0000313" key="4">
    <source>
        <dbReference type="EMBL" id="KAF2756109.1"/>
    </source>
</evidence>
<dbReference type="InterPro" id="IPR013088">
    <property type="entry name" value="Znf_NHR/GATA"/>
</dbReference>
<evidence type="ECO:0000256" key="1">
    <source>
        <dbReference type="PROSITE-ProRule" id="PRU00094"/>
    </source>
</evidence>
<dbReference type="OrthoDB" id="6133115at2759"/>
<feature type="region of interest" description="Disordered" evidence="2">
    <location>
        <begin position="434"/>
        <end position="453"/>
    </location>
</feature>
<dbReference type="Gene3D" id="3.30.50.10">
    <property type="entry name" value="Erythroid Transcription Factor GATA-1, subunit A"/>
    <property type="match status" value="1"/>
</dbReference>
<dbReference type="GeneID" id="54486704"/>
<evidence type="ECO:0000259" key="3">
    <source>
        <dbReference type="PROSITE" id="PS50114"/>
    </source>
</evidence>
<dbReference type="PANTHER" id="PTHR35391">
    <property type="entry name" value="C2H2-TYPE DOMAIN-CONTAINING PROTEIN-RELATED"/>
    <property type="match status" value="1"/>
</dbReference>
<keyword evidence="1" id="KW-0863">Zinc-finger</keyword>
<dbReference type="SUPFAM" id="SSF57716">
    <property type="entry name" value="Glucocorticoid receptor-like (DNA-binding domain)"/>
    <property type="match status" value="1"/>
</dbReference>
<dbReference type="InterPro" id="IPR000679">
    <property type="entry name" value="Znf_GATA"/>
</dbReference>
<dbReference type="GO" id="GO:0006355">
    <property type="term" value="P:regulation of DNA-templated transcription"/>
    <property type="evidence" value="ECO:0007669"/>
    <property type="project" value="InterPro"/>
</dbReference>
<dbReference type="AlphaFoldDB" id="A0A6A6W1W9"/>
<dbReference type="Proteomes" id="UP000799437">
    <property type="component" value="Unassembled WGS sequence"/>
</dbReference>
<feature type="region of interest" description="Disordered" evidence="2">
    <location>
        <begin position="723"/>
        <end position="814"/>
    </location>
</feature>
<gene>
    <name evidence="4" type="ORF">EJ05DRAFT_487910</name>
</gene>
<feature type="compositionally biased region" description="Low complexity" evidence="2">
    <location>
        <begin position="766"/>
        <end position="779"/>
    </location>
</feature>
<feature type="compositionally biased region" description="Polar residues" evidence="2">
    <location>
        <begin position="790"/>
        <end position="802"/>
    </location>
</feature>
<proteinExistence type="predicted"/>
<dbReference type="PANTHER" id="PTHR35391:SF5">
    <property type="entry name" value="DUF6590 DOMAIN-CONTAINING PROTEIN"/>
    <property type="match status" value="1"/>
</dbReference>
<feature type="compositionally biased region" description="Polar residues" evidence="2">
    <location>
        <begin position="524"/>
        <end position="534"/>
    </location>
</feature>
<organism evidence="4 5">
    <name type="scientific">Pseudovirgaria hyperparasitica</name>
    <dbReference type="NCBI Taxonomy" id="470096"/>
    <lineage>
        <taxon>Eukaryota</taxon>
        <taxon>Fungi</taxon>
        <taxon>Dikarya</taxon>
        <taxon>Ascomycota</taxon>
        <taxon>Pezizomycotina</taxon>
        <taxon>Dothideomycetes</taxon>
        <taxon>Dothideomycetes incertae sedis</taxon>
        <taxon>Acrospermales</taxon>
        <taxon>Acrospermaceae</taxon>
        <taxon>Pseudovirgaria</taxon>
    </lineage>
</organism>
<feature type="compositionally biased region" description="Basic and acidic residues" evidence="2">
    <location>
        <begin position="508"/>
        <end position="521"/>
    </location>
</feature>
<feature type="region of interest" description="Disordered" evidence="2">
    <location>
        <begin position="498"/>
        <end position="534"/>
    </location>
</feature>